<organism evidence="2 3">
    <name type="scientific">Streptomyces pyxinae</name>
    <dbReference type="NCBI Taxonomy" id="2970734"/>
    <lineage>
        <taxon>Bacteria</taxon>
        <taxon>Bacillati</taxon>
        <taxon>Actinomycetota</taxon>
        <taxon>Actinomycetes</taxon>
        <taxon>Kitasatosporales</taxon>
        <taxon>Streptomycetaceae</taxon>
        <taxon>Streptomyces</taxon>
    </lineage>
</organism>
<keyword evidence="1" id="KW-0812">Transmembrane</keyword>
<reference evidence="2" key="1">
    <citation type="submission" date="2022-08" db="EMBL/GenBank/DDBJ databases">
        <authorList>
            <person name="Somphong A."/>
            <person name="Phongsopitanun W."/>
        </authorList>
    </citation>
    <scope>NUCLEOTIDE SEQUENCE</scope>
    <source>
        <strain evidence="2">LP05-1</strain>
    </source>
</reference>
<dbReference type="Proteomes" id="UP001431313">
    <property type="component" value="Unassembled WGS sequence"/>
</dbReference>
<evidence type="ECO:0000313" key="3">
    <source>
        <dbReference type="Proteomes" id="UP001431313"/>
    </source>
</evidence>
<dbReference type="EMBL" id="JANUGQ010000021">
    <property type="protein sequence ID" value="MCS0638338.1"/>
    <property type="molecule type" value="Genomic_DNA"/>
</dbReference>
<feature type="transmembrane region" description="Helical" evidence="1">
    <location>
        <begin position="151"/>
        <end position="176"/>
    </location>
</feature>
<keyword evidence="1" id="KW-1133">Transmembrane helix</keyword>
<protein>
    <submittedName>
        <fullName evidence="2">Uncharacterized protein</fullName>
    </submittedName>
</protein>
<proteinExistence type="predicted"/>
<dbReference type="RefSeq" id="WP_258789610.1">
    <property type="nucleotide sequence ID" value="NZ_JANUGQ010000021.1"/>
</dbReference>
<keyword evidence="3" id="KW-1185">Reference proteome</keyword>
<gene>
    <name evidence="2" type="ORF">NX801_22315</name>
</gene>
<sequence length="177" mass="19341">MSAGVLTYYRCEILVEERIGPGVTLPYEHTATRTISPKLARRWLCGVARRTANRLDPGRSPAWFQPEGRCYATARPDCASQLRAWGEDEGRQREVRERLGAGTPFSFVASDGTHRVTLSVVPRVETVPLPLVSGELAVAAGAFAPGRRQQAVLHVFCTWFAVLALVEALALAVLAAR</sequence>
<evidence type="ECO:0000256" key="1">
    <source>
        <dbReference type="SAM" id="Phobius"/>
    </source>
</evidence>
<comment type="caution">
    <text evidence="2">The sequence shown here is derived from an EMBL/GenBank/DDBJ whole genome shotgun (WGS) entry which is preliminary data.</text>
</comment>
<keyword evidence="1" id="KW-0472">Membrane</keyword>
<name>A0ABT2CLN1_9ACTN</name>
<evidence type="ECO:0000313" key="2">
    <source>
        <dbReference type="EMBL" id="MCS0638338.1"/>
    </source>
</evidence>
<accession>A0ABT2CLN1</accession>